<sequence>VTTSYRKSFDSEEWAYNIEDDKLSPIVLRYKGSVFRRRRLVKYGGETLYSQQSFLVLVSFGSFSTKSNQECLGGWPRKWLKRS</sequence>
<dbReference type="Proteomes" id="UP000237000">
    <property type="component" value="Unassembled WGS sequence"/>
</dbReference>
<proteinExistence type="predicted"/>
<evidence type="ECO:0000313" key="2">
    <source>
        <dbReference type="Proteomes" id="UP000237000"/>
    </source>
</evidence>
<feature type="non-terminal residue" evidence="1">
    <location>
        <position position="1"/>
    </location>
</feature>
<reference evidence="2" key="1">
    <citation type="submission" date="2016-06" db="EMBL/GenBank/DDBJ databases">
        <title>Parallel loss of symbiosis genes in relatives of nitrogen-fixing non-legume Parasponia.</title>
        <authorList>
            <person name="Van Velzen R."/>
            <person name="Holmer R."/>
            <person name="Bu F."/>
            <person name="Rutten L."/>
            <person name="Van Zeijl A."/>
            <person name="Liu W."/>
            <person name="Santuari L."/>
            <person name="Cao Q."/>
            <person name="Sharma T."/>
            <person name="Shen D."/>
            <person name="Roswanjaya Y."/>
            <person name="Wardhani T."/>
            <person name="Kalhor M.S."/>
            <person name="Jansen J."/>
            <person name="Van den Hoogen J."/>
            <person name="Gungor B."/>
            <person name="Hartog M."/>
            <person name="Hontelez J."/>
            <person name="Verver J."/>
            <person name="Yang W.-C."/>
            <person name="Schijlen E."/>
            <person name="Repin R."/>
            <person name="Schilthuizen M."/>
            <person name="Schranz E."/>
            <person name="Heidstra R."/>
            <person name="Miyata K."/>
            <person name="Fedorova E."/>
            <person name="Kohlen W."/>
            <person name="Bisseling T."/>
            <person name="Smit S."/>
            <person name="Geurts R."/>
        </authorList>
    </citation>
    <scope>NUCLEOTIDE SEQUENCE [LARGE SCALE GENOMIC DNA]</scope>
    <source>
        <strain evidence="2">cv. RG33-2</strain>
    </source>
</reference>
<protein>
    <submittedName>
        <fullName evidence="1">Uncharacterized protein</fullName>
    </submittedName>
</protein>
<evidence type="ECO:0000313" key="1">
    <source>
        <dbReference type="EMBL" id="PON74004.1"/>
    </source>
</evidence>
<dbReference type="EMBL" id="JXTC01000263">
    <property type="protein sequence ID" value="PON74004.1"/>
    <property type="molecule type" value="Genomic_DNA"/>
</dbReference>
<gene>
    <name evidence="1" type="ORF">TorRG33x02_247810</name>
</gene>
<comment type="caution">
    <text evidence="1">The sequence shown here is derived from an EMBL/GenBank/DDBJ whole genome shotgun (WGS) entry which is preliminary data.</text>
</comment>
<organism evidence="1 2">
    <name type="scientific">Trema orientale</name>
    <name type="common">Charcoal tree</name>
    <name type="synonym">Celtis orientalis</name>
    <dbReference type="NCBI Taxonomy" id="63057"/>
    <lineage>
        <taxon>Eukaryota</taxon>
        <taxon>Viridiplantae</taxon>
        <taxon>Streptophyta</taxon>
        <taxon>Embryophyta</taxon>
        <taxon>Tracheophyta</taxon>
        <taxon>Spermatophyta</taxon>
        <taxon>Magnoliopsida</taxon>
        <taxon>eudicotyledons</taxon>
        <taxon>Gunneridae</taxon>
        <taxon>Pentapetalae</taxon>
        <taxon>rosids</taxon>
        <taxon>fabids</taxon>
        <taxon>Rosales</taxon>
        <taxon>Cannabaceae</taxon>
        <taxon>Trema</taxon>
    </lineage>
</organism>
<dbReference type="InParanoid" id="A0A2P5DL52"/>
<accession>A0A2P5DL52</accession>
<keyword evidence="2" id="KW-1185">Reference proteome</keyword>
<dbReference type="AlphaFoldDB" id="A0A2P5DL52"/>
<name>A0A2P5DL52_TREOI</name>